<dbReference type="OrthoDB" id="21144at2759"/>
<keyword evidence="2" id="KW-1185">Reference proteome</keyword>
<organism evidence="1 2">
    <name type="scientific">Aquarana catesbeiana</name>
    <name type="common">American bullfrog</name>
    <name type="synonym">Rana catesbeiana</name>
    <dbReference type="NCBI Taxonomy" id="8400"/>
    <lineage>
        <taxon>Eukaryota</taxon>
        <taxon>Metazoa</taxon>
        <taxon>Chordata</taxon>
        <taxon>Craniata</taxon>
        <taxon>Vertebrata</taxon>
        <taxon>Euteleostomi</taxon>
        <taxon>Amphibia</taxon>
        <taxon>Batrachia</taxon>
        <taxon>Anura</taxon>
        <taxon>Neobatrachia</taxon>
        <taxon>Ranoidea</taxon>
        <taxon>Ranidae</taxon>
        <taxon>Aquarana</taxon>
    </lineage>
</organism>
<proteinExistence type="predicted"/>
<accession>A0A2G9S9F3</accession>
<sequence length="180" mass="20385">MVNSIVDSGLVNTVLLFYPLPGVAFLKSTRFPSSKLCRVHTTGFAIGINSESFSDGTPTEFHSSGLAYTRSNQSLTKVRLSRTRVILSLLLMQMLHYEGTDTIANYLISQYFYCRYCISKCSIMYIVYNDESVRYRLVYARFVYHAHTLYLPCILKEQYDSQLNANACVLNIHSAGGKSK</sequence>
<dbReference type="AlphaFoldDB" id="A0A2G9S9F3"/>
<dbReference type="EMBL" id="KV926742">
    <property type="protein sequence ID" value="PIO36705.1"/>
    <property type="molecule type" value="Genomic_DNA"/>
</dbReference>
<gene>
    <name evidence="1" type="ORF">AB205_0139910</name>
</gene>
<protein>
    <submittedName>
        <fullName evidence="1">Uncharacterized protein</fullName>
    </submittedName>
</protein>
<dbReference type="Proteomes" id="UP000228934">
    <property type="component" value="Unassembled WGS sequence"/>
</dbReference>
<evidence type="ECO:0000313" key="1">
    <source>
        <dbReference type="EMBL" id="PIO36705.1"/>
    </source>
</evidence>
<name>A0A2G9S9F3_AQUCT</name>
<evidence type="ECO:0000313" key="2">
    <source>
        <dbReference type="Proteomes" id="UP000228934"/>
    </source>
</evidence>
<reference evidence="2" key="1">
    <citation type="journal article" date="2017" name="Nat. Commun.">
        <title>The North American bullfrog draft genome provides insight into hormonal regulation of long noncoding RNA.</title>
        <authorList>
            <person name="Hammond S.A."/>
            <person name="Warren R.L."/>
            <person name="Vandervalk B.P."/>
            <person name="Kucuk E."/>
            <person name="Khan H."/>
            <person name="Gibb E.A."/>
            <person name="Pandoh P."/>
            <person name="Kirk H."/>
            <person name="Zhao Y."/>
            <person name="Jones M."/>
            <person name="Mungall A.J."/>
            <person name="Coope R."/>
            <person name="Pleasance S."/>
            <person name="Moore R.A."/>
            <person name="Holt R.A."/>
            <person name="Round J.M."/>
            <person name="Ohora S."/>
            <person name="Walle B.V."/>
            <person name="Veldhoen N."/>
            <person name="Helbing C.C."/>
            <person name="Birol I."/>
        </authorList>
    </citation>
    <scope>NUCLEOTIDE SEQUENCE [LARGE SCALE GENOMIC DNA]</scope>
</reference>